<dbReference type="SUPFAM" id="SSF53850">
    <property type="entry name" value="Periplasmic binding protein-like II"/>
    <property type="match status" value="1"/>
</dbReference>
<evidence type="ECO:0000256" key="1">
    <source>
        <dbReference type="ARBA" id="ARBA00022729"/>
    </source>
</evidence>
<feature type="signal peptide" evidence="2">
    <location>
        <begin position="1"/>
        <end position="26"/>
    </location>
</feature>
<keyword evidence="1 2" id="KW-0732">Signal</keyword>
<dbReference type="PANTHER" id="PTHR30006">
    <property type="entry name" value="THIAMINE-BINDING PERIPLASMIC PROTEIN-RELATED"/>
    <property type="match status" value="1"/>
</dbReference>
<evidence type="ECO:0000256" key="2">
    <source>
        <dbReference type="SAM" id="SignalP"/>
    </source>
</evidence>
<organism evidence="3 4">
    <name type="scientific">Streptomyces malaysiensis</name>
    <dbReference type="NCBI Taxonomy" id="92644"/>
    <lineage>
        <taxon>Bacteria</taxon>
        <taxon>Bacillati</taxon>
        <taxon>Actinomycetota</taxon>
        <taxon>Actinomycetes</taxon>
        <taxon>Kitasatosporales</taxon>
        <taxon>Streptomycetaceae</taxon>
        <taxon>Streptomyces</taxon>
        <taxon>Streptomyces violaceusniger group</taxon>
    </lineage>
</organism>
<dbReference type="RefSeq" id="WP_102935763.1">
    <property type="nucleotide sequence ID" value="NZ_JBEXUO010000013.1"/>
</dbReference>
<accession>A0A2J7YP17</accession>
<keyword evidence="4" id="KW-1185">Reference proteome</keyword>
<feature type="chain" id="PRO_5014433363" evidence="2">
    <location>
        <begin position="27"/>
        <end position="374"/>
    </location>
</feature>
<name>A0A2J7YP17_STRMQ</name>
<gene>
    <name evidence="3" type="ORF">SMF913_25226</name>
</gene>
<dbReference type="Gene3D" id="3.40.190.10">
    <property type="entry name" value="Periplasmic binding protein-like II"/>
    <property type="match status" value="2"/>
</dbReference>
<dbReference type="EMBL" id="LJIW01000002">
    <property type="protein sequence ID" value="PNG89761.1"/>
    <property type="molecule type" value="Genomic_DNA"/>
</dbReference>
<proteinExistence type="predicted"/>
<dbReference type="Proteomes" id="UP000236520">
    <property type="component" value="Unassembled WGS sequence"/>
</dbReference>
<dbReference type="AlphaFoldDB" id="A0A2J7YP17"/>
<evidence type="ECO:0000313" key="3">
    <source>
        <dbReference type="EMBL" id="PNG89761.1"/>
    </source>
</evidence>
<comment type="caution">
    <text evidence="3">The sequence shown here is derived from an EMBL/GenBank/DDBJ whole genome shotgun (WGS) entry which is preliminary data.</text>
</comment>
<dbReference type="Pfam" id="PF13343">
    <property type="entry name" value="SBP_bac_6"/>
    <property type="match status" value="1"/>
</dbReference>
<evidence type="ECO:0000313" key="4">
    <source>
        <dbReference type="Proteomes" id="UP000236520"/>
    </source>
</evidence>
<protein>
    <submittedName>
        <fullName evidence="3">Uncharacterized protein</fullName>
    </submittedName>
</protein>
<sequence length="374" mass="41128">MTRRPLTVFRLVATVMSLAMFTGACAQPPSPPRLTGPARQIDRDTSLVIDGETIADARTYGAARKQGSFTLYSAYSASSEEAVIKQFTEDSGIKVDLVRLTANRMFERITAEHHAGRLQADVVRISDPGFVGKLNAQGVFQPYRPPTATHLLSGVEFAGGRYYRTFNPAYTFGYNSALVDEDEAPRSWRDLTTERWRGKLGIAQAGAGGSALALTRFQRDRLGDTFLRAYARNDVRIFDSIGAELDGLARGEVSVGTVAISGVNVARTRNAPIRFVVPEDGFAVYDFYTAMARTASHKEAASVFLNWTLSRRGQKVMTDLGEYSVRSDLPPPTVMGMRLPELNSPRVYRARPGEATTFAARDQAAWNALFGYNE</sequence>
<reference evidence="3 4" key="1">
    <citation type="submission" date="2015-09" db="EMBL/GenBank/DDBJ databases">
        <title>Genome sequence, genome mining and natural product profiling of a biocontrol bacterium Streptomyces malaysiensis F913.</title>
        <authorList>
            <person name="Xu Y."/>
            <person name="Wei J."/>
            <person name="Xie J."/>
            <person name="Li T."/>
            <person name="Zhou Z."/>
        </authorList>
    </citation>
    <scope>NUCLEOTIDE SEQUENCE [LARGE SCALE GENOMIC DNA]</scope>
    <source>
        <strain evidence="3 4">F913</strain>
    </source>
</reference>
<dbReference type="PROSITE" id="PS51257">
    <property type="entry name" value="PROKAR_LIPOPROTEIN"/>
    <property type="match status" value="1"/>
</dbReference>